<reference evidence="9 10" key="1">
    <citation type="submission" date="2019-07" db="EMBL/GenBank/DDBJ databases">
        <title>Finished genome of Venturia effusa.</title>
        <authorList>
            <person name="Young C.A."/>
            <person name="Cox M.P."/>
            <person name="Ganley A.R.D."/>
            <person name="David W.J."/>
        </authorList>
    </citation>
    <scope>NUCLEOTIDE SEQUENCE [LARGE SCALE GENOMIC DNA]</scope>
    <source>
        <strain evidence="10">albino</strain>
    </source>
</reference>
<keyword evidence="10" id="KW-1185">Reference proteome</keyword>
<dbReference type="OrthoDB" id="4525788at2759"/>
<dbReference type="STRING" id="50376.A0A517LB03"/>
<feature type="transmembrane region" description="Helical" evidence="7">
    <location>
        <begin position="244"/>
        <end position="269"/>
    </location>
</feature>
<proteinExistence type="inferred from homology"/>
<evidence type="ECO:0000256" key="6">
    <source>
        <dbReference type="SAM" id="MobiDB-lite"/>
    </source>
</evidence>
<dbReference type="EMBL" id="CP042192">
    <property type="protein sequence ID" value="QDS72812.1"/>
    <property type="molecule type" value="Genomic_DNA"/>
</dbReference>
<gene>
    <name evidence="9" type="ORF">FKW77_006640</name>
</gene>
<name>A0A517LB03_9PEZI</name>
<feature type="transmembrane region" description="Helical" evidence="7">
    <location>
        <begin position="121"/>
        <end position="149"/>
    </location>
</feature>
<keyword evidence="2 7" id="KW-0812">Transmembrane</keyword>
<keyword evidence="4 7" id="KW-0472">Membrane</keyword>
<comment type="subcellular location">
    <subcellularLocation>
        <location evidence="1">Membrane</location>
        <topology evidence="1">Multi-pass membrane protein</topology>
    </subcellularLocation>
</comment>
<keyword evidence="3 7" id="KW-1133">Transmembrane helix</keyword>
<dbReference type="GO" id="GO:0016020">
    <property type="term" value="C:membrane"/>
    <property type="evidence" value="ECO:0007669"/>
    <property type="project" value="UniProtKB-SubCell"/>
</dbReference>
<feature type="transmembrane region" description="Helical" evidence="7">
    <location>
        <begin position="48"/>
        <end position="68"/>
    </location>
</feature>
<evidence type="ECO:0000256" key="2">
    <source>
        <dbReference type="ARBA" id="ARBA00022692"/>
    </source>
</evidence>
<evidence type="ECO:0000259" key="8">
    <source>
        <dbReference type="Pfam" id="PF20684"/>
    </source>
</evidence>
<evidence type="ECO:0000313" key="9">
    <source>
        <dbReference type="EMBL" id="QDS72812.1"/>
    </source>
</evidence>
<evidence type="ECO:0000256" key="4">
    <source>
        <dbReference type="ARBA" id="ARBA00023136"/>
    </source>
</evidence>
<dbReference type="Pfam" id="PF20684">
    <property type="entry name" value="Fung_rhodopsin"/>
    <property type="match status" value="1"/>
</dbReference>
<dbReference type="InterPro" id="IPR049326">
    <property type="entry name" value="Rhodopsin_dom_fungi"/>
</dbReference>
<dbReference type="Proteomes" id="UP000316270">
    <property type="component" value="Chromosome 8"/>
</dbReference>
<evidence type="ECO:0000256" key="3">
    <source>
        <dbReference type="ARBA" id="ARBA00022989"/>
    </source>
</evidence>
<feature type="transmembrane region" description="Helical" evidence="7">
    <location>
        <begin position="80"/>
        <end position="101"/>
    </location>
</feature>
<dbReference type="PANTHER" id="PTHR33048:SF129">
    <property type="entry name" value="INTEGRAL MEMBRANE PROTEIN-RELATED"/>
    <property type="match status" value="1"/>
</dbReference>
<feature type="domain" description="Rhodopsin" evidence="8">
    <location>
        <begin position="63"/>
        <end position="313"/>
    </location>
</feature>
<feature type="compositionally biased region" description="Basic and acidic residues" evidence="6">
    <location>
        <begin position="371"/>
        <end position="394"/>
    </location>
</feature>
<feature type="region of interest" description="Disordered" evidence="6">
    <location>
        <begin position="371"/>
        <end position="396"/>
    </location>
</feature>
<sequence>MATVNPNIILAANLNTTFTAYQIPLGVIATWPPPDYEHPERRFGVGPFAFFMQVLTTVVVAGRIWARITRRAGTFGGDDALVIMAWIFGTAFTVISIYGLVHAGFDRHVWDIPQALHPQAALIAWGAEGLFLTSTCLTKISILLFYRRLVEQAFSKTRQRIIYGLIAFTIAQYFVFTFFLLFSCQPLNAAWLSLDFTYAVPYQCISRSLSDPMAGILSVVSDAYVFIIPELVVYRMNMQRRKKIVLFTLFGSGAIFLSVVGAGIARTVWLSRLYTDPRRDLSWIAYELIIWTTIEMQGNIICASAPAMKALISAYFLETKGDQPLEGLIGHIGTYDSKIDTNASDWPLRADPRDDMEKPMTMILERPIRIVQEEKPPPTPPKDHLPREEAKGWEKSSLGGITITERYSVSSSPDEIPYRTDRSQKGRQVLGF</sequence>
<dbReference type="InterPro" id="IPR052337">
    <property type="entry name" value="SAT4-like"/>
</dbReference>
<evidence type="ECO:0000313" key="10">
    <source>
        <dbReference type="Proteomes" id="UP000316270"/>
    </source>
</evidence>
<feature type="transmembrane region" description="Helical" evidence="7">
    <location>
        <begin position="213"/>
        <end position="232"/>
    </location>
</feature>
<evidence type="ECO:0000256" key="1">
    <source>
        <dbReference type="ARBA" id="ARBA00004141"/>
    </source>
</evidence>
<feature type="region of interest" description="Disordered" evidence="6">
    <location>
        <begin position="409"/>
        <end position="432"/>
    </location>
</feature>
<evidence type="ECO:0000256" key="7">
    <source>
        <dbReference type="SAM" id="Phobius"/>
    </source>
</evidence>
<protein>
    <recommendedName>
        <fullName evidence="8">Rhodopsin domain-containing protein</fullName>
    </recommendedName>
</protein>
<dbReference type="AlphaFoldDB" id="A0A517LB03"/>
<comment type="similarity">
    <text evidence="5">Belongs to the SAT4 family.</text>
</comment>
<dbReference type="PANTHER" id="PTHR33048">
    <property type="entry name" value="PTH11-LIKE INTEGRAL MEMBRANE PROTEIN (AFU_ORTHOLOGUE AFUA_5G11245)"/>
    <property type="match status" value="1"/>
</dbReference>
<organism evidence="9 10">
    <name type="scientific">Venturia effusa</name>
    <dbReference type="NCBI Taxonomy" id="50376"/>
    <lineage>
        <taxon>Eukaryota</taxon>
        <taxon>Fungi</taxon>
        <taxon>Dikarya</taxon>
        <taxon>Ascomycota</taxon>
        <taxon>Pezizomycotina</taxon>
        <taxon>Dothideomycetes</taxon>
        <taxon>Pleosporomycetidae</taxon>
        <taxon>Venturiales</taxon>
        <taxon>Venturiaceae</taxon>
        <taxon>Venturia</taxon>
    </lineage>
</organism>
<feature type="transmembrane region" description="Helical" evidence="7">
    <location>
        <begin position="161"/>
        <end position="182"/>
    </location>
</feature>
<evidence type="ECO:0000256" key="5">
    <source>
        <dbReference type="ARBA" id="ARBA00038359"/>
    </source>
</evidence>
<accession>A0A517LB03</accession>